<dbReference type="EMBL" id="WOCE01000003">
    <property type="protein sequence ID" value="KAE9616710.1"/>
    <property type="molecule type" value="Genomic_DNA"/>
</dbReference>
<keyword evidence="2" id="KW-1185">Reference proteome</keyword>
<gene>
    <name evidence="1" type="ORF">Lalb_Chr03g0027691</name>
</gene>
<sequence>MDIACILLRTLIYTTLEGLISVVYLSDDIFLVMRNEGLEMGIDNDSIIKVRSLRHVEGLKLRLRSSIRLKFLAKLQYTQKRSLPVNINMMESVASLRSKVIPKPKAYYRYAETTNPDVWFETSEIHYMENGLVEVYSRNAERNTGMLPGAVAAF</sequence>
<dbReference type="Proteomes" id="UP000447434">
    <property type="component" value="Chromosome 3"/>
</dbReference>
<accession>A0A6A4QS43</accession>
<protein>
    <submittedName>
        <fullName evidence="1">Putative DNA ligase (ATP)</fullName>
    </submittedName>
</protein>
<dbReference type="AlphaFoldDB" id="A0A6A4QS43"/>
<evidence type="ECO:0000313" key="1">
    <source>
        <dbReference type="EMBL" id="KAE9616710.1"/>
    </source>
</evidence>
<name>A0A6A4QS43_LUPAL</name>
<proteinExistence type="predicted"/>
<evidence type="ECO:0000313" key="2">
    <source>
        <dbReference type="Proteomes" id="UP000447434"/>
    </source>
</evidence>
<reference evidence="2" key="1">
    <citation type="journal article" date="2020" name="Nat. Commun.">
        <title>Genome sequence of the cluster root forming white lupin.</title>
        <authorList>
            <person name="Hufnagel B."/>
            <person name="Marques A."/>
            <person name="Soriano A."/>
            <person name="Marques L."/>
            <person name="Divol F."/>
            <person name="Doumas P."/>
            <person name="Sallet E."/>
            <person name="Mancinotti D."/>
            <person name="Carrere S."/>
            <person name="Marande W."/>
            <person name="Arribat S."/>
            <person name="Keller J."/>
            <person name="Huneau C."/>
            <person name="Blein T."/>
            <person name="Aime D."/>
            <person name="Laguerre M."/>
            <person name="Taylor J."/>
            <person name="Schubert V."/>
            <person name="Nelson M."/>
            <person name="Geu-Flores F."/>
            <person name="Crespi M."/>
            <person name="Gallardo-Guerrero K."/>
            <person name="Delaux P.-M."/>
            <person name="Salse J."/>
            <person name="Berges H."/>
            <person name="Guyot R."/>
            <person name="Gouzy J."/>
            <person name="Peret B."/>
        </authorList>
    </citation>
    <scope>NUCLEOTIDE SEQUENCE [LARGE SCALE GENOMIC DNA]</scope>
    <source>
        <strain evidence="2">cv. Amiga</strain>
    </source>
</reference>
<dbReference type="GO" id="GO:0016874">
    <property type="term" value="F:ligase activity"/>
    <property type="evidence" value="ECO:0007669"/>
    <property type="project" value="UniProtKB-KW"/>
</dbReference>
<comment type="caution">
    <text evidence="1">The sequence shown here is derived from an EMBL/GenBank/DDBJ whole genome shotgun (WGS) entry which is preliminary data.</text>
</comment>
<organism evidence="1 2">
    <name type="scientific">Lupinus albus</name>
    <name type="common">White lupine</name>
    <name type="synonym">Lupinus termis</name>
    <dbReference type="NCBI Taxonomy" id="3870"/>
    <lineage>
        <taxon>Eukaryota</taxon>
        <taxon>Viridiplantae</taxon>
        <taxon>Streptophyta</taxon>
        <taxon>Embryophyta</taxon>
        <taxon>Tracheophyta</taxon>
        <taxon>Spermatophyta</taxon>
        <taxon>Magnoliopsida</taxon>
        <taxon>eudicotyledons</taxon>
        <taxon>Gunneridae</taxon>
        <taxon>Pentapetalae</taxon>
        <taxon>rosids</taxon>
        <taxon>fabids</taxon>
        <taxon>Fabales</taxon>
        <taxon>Fabaceae</taxon>
        <taxon>Papilionoideae</taxon>
        <taxon>50 kb inversion clade</taxon>
        <taxon>genistoids sensu lato</taxon>
        <taxon>core genistoids</taxon>
        <taxon>Genisteae</taxon>
        <taxon>Lupinus</taxon>
    </lineage>
</organism>
<keyword evidence="1" id="KW-0436">Ligase</keyword>
<dbReference type="OrthoDB" id="206088at2759"/>